<dbReference type="EMBL" id="CM029044">
    <property type="protein sequence ID" value="KAG2604990.1"/>
    <property type="molecule type" value="Genomic_DNA"/>
</dbReference>
<feature type="compositionally biased region" description="Basic residues" evidence="1">
    <location>
        <begin position="52"/>
        <end position="73"/>
    </location>
</feature>
<protein>
    <submittedName>
        <fullName evidence="2">Uncharacterized protein</fullName>
    </submittedName>
</protein>
<evidence type="ECO:0000256" key="1">
    <source>
        <dbReference type="SAM" id="MobiDB-lite"/>
    </source>
</evidence>
<proteinExistence type="predicted"/>
<accession>A0A8T0T1Q0</accession>
<dbReference type="Proteomes" id="UP000823388">
    <property type="component" value="Chromosome 4N"/>
</dbReference>
<comment type="caution">
    <text evidence="2">The sequence shown here is derived from an EMBL/GenBank/DDBJ whole genome shotgun (WGS) entry which is preliminary data.</text>
</comment>
<evidence type="ECO:0000313" key="2">
    <source>
        <dbReference type="EMBL" id="KAG2604990.1"/>
    </source>
</evidence>
<name>A0A8T0T1Q0_PANVG</name>
<keyword evidence="3" id="KW-1185">Reference proteome</keyword>
<evidence type="ECO:0000313" key="3">
    <source>
        <dbReference type="Proteomes" id="UP000823388"/>
    </source>
</evidence>
<feature type="region of interest" description="Disordered" evidence="1">
    <location>
        <begin position="35"/>
        <end position="130"/>
    </location>
</feature>
<organism evidence="2 3">
    <name type="scientific">Panicum virgatum</name>
    <name type="common">Blackwell switchgrass</name>
    <dbReference type="NCBI Taxonomy" id="38727"/>
    <lineage>
        <taxon>Eukaryota</taxon>
        <taxon>Viridiplantae</taxon>
        <taxon>Streptophyta</taxon>
        <taxon>Embryophyta</taxon>
        <taxon>Tracheophyta</taxon>
        <taxon>Spermatophyta</taxon>
        <taxon>Magnoliopsida</taxon>
        <taxon>Liliopsida</taxon>
        <taxon>Poales</taxon>
        <taxon>Poaceae</taxon>
        <taxon>PACMAD clade</taxon>
        <taxon>Panicoideae</taxon>
        <taxon>Panicodae</taxon>
        <taxon>Paniceae</taxon>
        <taxon>Panicinae</taxon>
        <taxon>Panicum</taxon>
        <taxon>Panicum sect. Hiantes</taxon>
    </lineage>
</organism>
<dbReference type="AlphaFoldDB" id="A0A8T0T1Q0"/>
<gene>
    <name evidence="2" type="ORF">PVAP13_4NG123619</name>
</gene>
<reference evidence="2" key="1">
    <citation type="submission" date="2020-05" db="EMBL/GenBank/DDBJ databases">
        <title>WGS assembly of Panicum virgatum.</title>
        <authorList>
            <person name="Lovell J.T."/>
            <person name="Jenkins J."/>
            <person name="Shu S."/>
            <person name="Juenger T.E."/>
            <person name="Schmutz J."/>
        </authorList>
    </citation>
    <scope>NUCLEOTIDE SEQUENCE</scope>
    <source>
        <strain evidence="2">AP13</strain>
    </source>
</reference>
<sequence>MGLLFVLHRTWARRGTVPVPLMSRSERRLWKAADRARSVPDPLEAGAAARQRVARAPRWTRRRVARRTRKKQRPLSVSAASAARHARHAAPRCAPLPPRLPSESLRCAAARSPSPSASVLPPNSLFTSVP</sequence>
<feature type="compositionally biased region" description="Low complexity" evidence="1">
    <location>
        <begin position="101"/>
        <end position="122"/>
    </location>
</feature>